<dbReference type="SUPFAM" id="SSF56112">
    <property type="entry name" value="Protein kinase-like (PK-like)"/>
    <property type="match status" value="1"/>
</dbReference>
<evidence type="ECO:0000256" key="2">
    <source>
        <dbReference type="ARBA" id="ARBA00023264"/>
    </source>
</evidence>
<evidence type="ECO:0000256" key="5">
    <source>
        <dbReference type="ARBA" id="ARBA00038874"/>
    </source>
</evidence>
<dbReference type="GO" id="GO:0006646">
    <property type="term" value="P:phosphatidylethanolamine biosynthetic process"/>
    <property type="evidence" value="ECO:0007669"/>
    <property type="project" value="TreeGrafter"/>
</dbReference>
<dbReference type="Pfam" id="PF01633">
    <property type="entry name" value="Choline_kinase"/>
    <property type="match status" value="1"/>
</dbReference>
<dbReference type="GO" id="GO:0004305">
    <property type="term" value="F:ethanolamine kinase activity"/>
    <property type="evidence" value="ECO:0007669"/>
    <property type="project" value="UniProtKB-EC"/>
</dbReference>
<evidence type="ECO:0000313" key="7">
    <source>
        <dbReference type="Proteomes" id="UP001381693"/>
    </source>
</evidence>
<evidence type="ECO:0000313" key="6">
    <source>
        <dbReference type="EMBL" id="KAK7078615.1"/>
    </source>
</evidence>
<keyword evidence="6" id="KW-0418">Kinase</keyword>
<dbReference type="AlphaFoldDB" id="A0AAN8X643"/>
<keyword evidence="1" id="KW-0444">Lipid biosynthesis</keyword>
<gene>
    <name evidence="6" type="primary">ETNK2</name>
    <name evidence="6" type="ORF">SK128_015374</name>
</gene>
<evidence type="ECO:0000256" key="3">
    <source>
        <dbReference type="ARBA" id="ARBA00037883"/>
    </source>
</evidence>
<dbReference type="EC" id="2.7.1.82" evidence="5"/>
<dbReference type="Proteomes" id="UP001381693">
    <property type="component" value="Unassembled WGS sequence"/>
</dbReference>
<keyword evidence="1" id="KW-0594">Phospholipid biosynthesis</keyword>
<reference evidence="6 7" key="1">
    <citation type="submission" date="2023-11" db="EMBL/GenBank/DDBJ databases">
        <title>Halocaridina rubra genome assembly.</title>
        <authorList>
            <person name="Smith C."/>
        </authorList>
    </citation>
    <scope>NUCLEOTIDE SEQUENCE [LARGE SCALE GENOMIC DNA]</scope>
    <source>
        <strain evidence="6">EP-1</strain>
        <tissue evidence="6">Whole</tissue>
    </source>
</reference>
<proteinExistence type="inferred from homology"/>
<dbReference type="InterPro" id="IPR011009">
    <property type="entry name" value="Kinase-like_dom_sf"/>
</dbReference>
<comment type="pathway">
    <text evidence="3">Phospholipid metabolism; phosphatidylethanolamine biosynthesis; phosphatidylethanolamine from ethanolamine: step 1/3.</text>
</comment>
<keyword evidence="2" id="KW-1208">Phospholipid metabolism</keyword>
<dbReference type="Gene3D" id="3.30.200.20">
    <property type="entry name" value="Phosphorylase Kinase, domain 1"/>
    <property type="match status" value="1"/>
</dbReference>
<protein>
    <recommendedName>
        <fullName evidence="5">ethanolamine kinase</fullName>
        <ecNumber evidence="5">2.7.1.82</ecNumber>
    </recommendedName>
</protein>
<dbReference type="PANTHER" id="PTHR22603">
    <property type="entry name" value="CHOLINE/ETHANOALAMINE KINASE"/>
    <property type="match status" value="1"/>
</dbReference>
<evidence type="ECO:0000256" key="4">
    <source>
        <dbReference type="ARBA" id="ARBA00038211"/>
    </source>
</evidence>
<organism evidence="6 7">
    <name type="scientific">Halocaridina rubra</name>
    <name type="common">Hawaiian red shrimp</name>
    <dbReference type="NCBI Taxonomy" id="373956"/>
    <lineage>
        <taxon>Eukaryota</taxon>
        <taxon>Metazoa</taxon>
        <taxon>Ecdysozoa</taxon>
        <taxon>Arthropoda</taxon>
        <taxon>Crustacea</taxon>
        <taxon>Multicrustacea</taxon>
        <taxon>Malacostraca</taxon>
        <taxon>Eumalacostraca</taxon>
        <taxon>Eucarida</taxon>
        <taxon>Decapoda</taxon>
        <taxon>Pleocyemata</taxon>
        <taxon>Caridea</taxon>
        <taxon>Atyoidea</taxon>
        <taxon>Atyidae</taxon>
        <taxon>Halocaridina</taxon>
    </lineage>
</organism>
<accession>A0AAN8X643</accession>
<keyword evidence="6" id="KW-0808">Transferase</keyword>
<keyword evidence="7" id="KW-1185">Reference proteome</keyword>
<dbReference type="EMBL" id="JAXCGZ010007738">
    <property type="protein sequence ID" value="KAK7078615.1"/>
    <property type="molecule type" value="Genomic_DNA"/>
</dbReference>
<keyword evidence="1" id="KW-0443">Lipid metabolism</keyword>
<name>A0AAN8X643_HALRR</name>
<dbReference type="Gene3D" id="3.90.1200.10">
    <property type="match status" value="1"/>
</dbReference>
<comment type="caution">
    <text evidence="6">The sequence shown here is derived from an EMBL/GenBank/DDBJ whole genome shotgun (WGS) entry which is preliminary data.</text>
</comment>
<comment type="similarity">
    <text evidence="4">Belongs to the choline/ethanolamine kinase family.</text>
</comment>
<evidence type="ECO:0000256" key="1">
    <source>
        <dbReference type="ARBA" id="ARBA00023209"/>
    </source>
</evidence>
<dbReference type="GO" id="GO:0005737">
    <property type="term" value="C:cytoplasm"/>
    <property type="evidence" value="ECO:0007669"/>
    <property type="project" value="TreeGrafter"/>
</dbReference>
<sequence>MAVTLDLIIDGSSIGGLQEGAREIARHVRPSWKQEKLQFKVYTDGITNQLIGVWYDNRDEQLLVRVYGNKTELFIDRNIEKKNVQVLSKAGCGPPLYATFKNGLSYGFTKGVTLNSDTVIQEPVWQAVTKEMSRLHKIEEGNKENPILFPKLKHFLNLLPNEFNDPCKQKRIIDSGYTNERLQKEATDINEHIIGLNCPVVFSHNDLLLGNVIWDTSTQKASFIDYEYAECNYQPYDIANHFNEFADNPRTFGRLNCLLNGRRTRRLG</sequence>
<dbReference type="PANTHER" id="PTHR22603:SF66">
    <property type="entry name" value="ETHANOLAMINE KINASE"/>
    <property type="match status" value="1"/>
</dbReference>